<keyword evidence="1" id="KW-0732">Signal</keyword>
<accession>A0A1M7EQ66</accession>
<evidence type="ECO:0000313" key="4">
    <source>
        <dbReference type="Proteomes" id="UP000183947"/>
    </source>
</evidence>
<dbReference type="Proteomes" id="UP000183947">
    <property type="component" value="Unassembled WGS sequence"/>
</dbReference>
<gene>
    <name evidence="3" type="ORF">SAMN02746009_03659</name>
</gene>
<dbReference type="EMBL" id="FRAS01000026">
    <property type="protein sequence ID" value="SHL93985.1"/>
    <property type="molecule type" value="Genomic_DNA"/>
</dbReference>
<feature type="domain" description="SGNH hydrolase-type esterase" evidence="2">
    <location>
        <begin position="65"/>
        <end position="218"/>
    </location>
</feature>
<evidence type="ECO:0000259" key="2">
    <source>
        <dbReference type="Pfam" id="PF13472"/>
    </source>
</evidence>
<dbReference type="Pfam" id="PF13472">
    <property type="entry name" value="Lipase_GDSL_2"/>
    <property type="match status" value="1"/>
</dbReference>
<dbReference type="PANTHER" id="PTHR30383">
    <property type="entry name" value="THIOESTERASE 1/PROTEASE 1/LYSOPHOSPHOLIPASE L1"/>
    <property type="match status" value="1"/>
</dbReference>
<protein>
    <submittedName>
        <fullName evidence="3">Lysophospholipase L1</fullName>
    </submittedName>
</protein>
<dbReference type="STRING" id="1121959.SAMN02746009_03659"/>
<dbReference type="InterPro" id="IPR013830">
    <property type="entry name" value="SGNH_hydro"/>
</dbReference>
<dbReference type="RefSeq" id="WP_073288220.1">
    <property type="nucleotide sequence ID" value="NZ_FRAS01000026.1"/>
</dbReference>
<evidence type="ECO:0000256" key="1">
    <source>
        <dbReference type="SAM" id="SignalP"/>
    </source>
</evidence>
<dbReference type="CDD" id="cd04502">
    <property type="entry name" value="SGNH_hydrolase_like_7"/>
    <property type="match status" value="1"/>
</dbReference>
<keyword evidence="4" id="KW-1185">Reference proteome</keyword>
<dbReference type="PANTHER" id="PTHR30383:SF5">
    <property type="entry name" value="SGNH HYDROLASE-TYPE ESTERASE DOMAIN-CONTAINING PROTEIN"/>
    <property type="match status" value="1"/>
</dbReference>
<feature type="signal peptide" evidence="1">
    <location>
        <begin position="1"/>
        <end position="23"/>
    </location>
</feature>
<evidence type="ECO:0000313" key="3">
    <source>
        <dbReference type="EMBL" id="SHL93985.1"/>
    </source>
</evidence>
<dbReference type="GO" id="GO:0004622">
    <property type="term" value="F:phosphatidylcholine lysophospholipase activity"/>
    <property type="evidence" value="ECO:0007669"/>
    <property type="project" value="TreeGrafter"/>
</dbReference>
<organism evidence="3 4">
    <name type="scientific">Hymenobacter psychrotolerans DSM 18569</name>
    <dbReference type="NCBI Taxonomy" id="1121959"/>
    <lineage>
        <taxon>Bacteria</taxon>
        <taxon>Pseudomonadati</taxon>
        <taxon>Bacteroidota</taxon>
        <taxon>Cytophagia</taxon>
        <taxon>Cytophagales</taxon>
        <taxon>Hymenobacteraceae</taxon>
        <taxon>Hymenobacter</taxon>
    </lineage>
</organism>
<sequence length="229" mass="25666">MMRYASGGVLLALGLAAAPFAWAQLPAVPKPANPQLWAPEVAAFARQDSSARPPRQPIVFVGSSSVRGWRTLAADFAGQPVLNRGFGGARLTDVNYYFAQLVTPYQPRQVVLYAGDNDIAAGYPPAHVFASFRTFARRLRRELPATQLTYLSTKPSPARWAQYPLMQQANRRIRRYARWHRRVEFVDVSGPMLGPDGRPRPALYQPDSLHMTRAGYELWTRLVQPHLVP</sequence>
<dbReference type="InterPro" id="IPR051532">
    <property type="entry name" value="Ester_Hydrolysis_Enzymes"/>
</dbReference>
<dbReference type="SUPFAM" id="SSF52266">
    <property type="entry name" value="SGNH hydrolase"/>
    <property type="match status" value="1"/>
</dbReference>
<proteinExistence type="predicted"/>
<dbReference type="Gene3D" id="3.40.50.1110">
    <property type="entry name" value="SGNH hydrolase"/>
    <property type="match status" value="1"/>
</dbReference>
<dbReference type="AlphaFoldDB" id="A0A1M7EQ66"/>
<dbReference type="InterPro" id="IPR036514">
    <property type="entry name" value="SGNH_hydro_sf"/>
</dbReference>
<name>A0A1M7EQ66_9BACT</name>
<reference evidence="4" key="1">
    <citation type="submission" date="2016-11" db="EMBL/GenBank/DDBJ databases">
        <authorList>
            <person name="Varghese N."/>
            <person name="Submissions S."/>
        </authorList>
    </citation>
    <scope>NUCLEOTIDE SEQUENCE [LARGE SCALE GENOMIC DNA]</scope>
    <source>
        <strain evidence="4">DSM 18569</strain>
    </source>
</reference>
<feature type="chain" id="PRO_5012477985" evidence="1">
    <location>
        <begin position="24"/>
        <end position="229"/>
    </location>
</feature>
<dbReference type="OrthoDB" id="9790057at2"/>